<dbReference type="Proteomes" id="UP001295444">
    <property type="component" value="Chromosome 03"/>
</dbReference>
<evidence type="ECO:0000256" key="1">
    <source>
        <dbReference type="SAM" id="MobiDB-lite"/>
    </source>
</evidence>
<feature type="region of interest" description="Disordered" evidence="1">
    <location>
        <begin position="107"/>
        <end position="128"/>
    </location>
</feature>
<dbReference type="EMBL" id="OW240914">
    <property type="protein sequence ID" value="CAH2277003.1"/>
    <property type="molecule type" value="Genomic_DNA"/>
</dbReference>
<dbReference type="AlphaFoldDB" id="A0AAD1RV40"/>
<organism evidence="3 4">
    <name type="scientific">Pelobates cultripes</name>
    <name type="common">Western spadefoot toad</name>
    <dbReference type="NCBI Taxonomy" id="61616"/>
    <lineage>
        <taxon>Eukaryota</taxon>
        <taxon>Metazoa</taxon>
        <taxon>Chordata</taxon>
        <taxon>Craniata</taxon>
        <taxon>Vertebrata</taxon>
        <taxon>Euteleostomi</taxon>
        <taxon>Amphibia</taxon>
        <taxon>Batrachia</taxon>
        <taxon>Anura</taxon>
        <taxon>Pelobatoidea</taxon>
        <taxon>Pelobatidae</taxon>
        <taxon>Pelobates</taxon>
    </lineage>
</organism>
<evidence type="ECO:0000313" key="3">
    <source>
        <dbReference type="EMBL" id="CAH2277003.1"/>
    </source>
</evidence>
<protein>
    <submittedName>
        <fullName evidence="3">Uncharacterized protein</fullName>
    </submittedName>
</protein>
<accession>A0AAD1RV40</accession>
<keyword evidence="2" id="KW-0732">Signal</keyword>
<proteinExistence type="predicted"/>
<feature type="signal peptide" evidence="2">
    <location>
        <begin position="1"/>
        <end position="23"/>
    </location>
</feature>
<evidence type="ECO:0000313" key="4">
    <source>
        <dbReference type="Proteomes" id="UP001295444"/>
    </source>
</evidence>
<keyword evidence="4" id="KW-1185">Reference proteome</keyword>
<feature type="chain" id="PRO_5042145292" evidence="2">
    <location>
        <begin position="24"/>
        <end position="180"/>
    </location>
</feature>
<gene>
    <name evidence="3" type="ORF">PECUL_23A050572</name>
</gene>
<reference evidence="3" key="1">
    <citation type="submission" date="2022-03" db="EMBL/GenBank/DDBJ databases">
        <authorList>
            <person name="Alioto T."/>
            <person name="Alioto T."/>
            <person name="Gomez Garrido J."/>
        </authorList>
    </citation>
    <scope>NUCLEOTIDE SEQUENCE</scope>
</reference>
<name>A0AAD1RV40_PELCU</name>
<evidence type="ECO:0000256" key="2">
    <source>
        <dbReference type="SAM" id="SignalP"/>
    </source>
</evidence>
<sequence>MRTPRVRIVAALLVLAVLPYLQADKIIDGSATKATITTTPLPVPKIPTIIEASQEQMDSEELHSLLDAAMAKSVTQAIFTAMGAMSDNISHSITNALVITQLPPDPMVNPPESKPVAPSGRKATKKSRHLDEYAYKILQTERVHPVTEPVFGPQLRAPHQAKSVRNWKRTKALIESSDSE</sequence>